<dbReference type="GO" id="GO:0046872">
    <property type="term" value="F:metal ion binding"/>
    <property type="evidence" value="ECO:0007669"/>
    <property type="project" value="UniProtKB-KW"/>
</dbReference>
<gene>
    <name evidence="2" type="ORF">WL29_22045</name>
</gene>
<name>A0A106QBY2_9BURK</name>
<dbReference type="EMBL" id="LPHD01000049">
    <property type="protein sequence ID" value="KWA84051.1"/>
    <property type="molecule type" value="Genomic_DNA"/>
</dbReference>
<dbReference type="AlphaFoldDB" id="A0A106QBY2"/>
<dbReference type="Proteomes" id="UP000060630">
    <property type="component" value="Unassembled WGS sequence"/>
</dbReference>
<feature type="binding site" evidence="1">
    <location>
        <position position="36"/>
    </location>
    <ligand>
        <name>Mg(2+)</name>
        <dbReference type="ChEBI" id="CHEBI:18420"/>
        <label>1</label>
    </ligand>
</feature>
<dbReference type="SUPFAM" id="SSF101478">
    <property type="entry name" value="ADP-ribosylglycohydrolase"/>
    <property type="match status" value="1"/>
</dbReference>
<keyword evidence="1" id="KW-0460">Magnesium</keyword>
<dbReference type="PANTHER" id="PTHR16222:SF12">
    <property type="entry name" value="ADP-RIBOSYLGLYCOHYDROLASE-RELATED"/>
    <property type="match status" value="1"/>
</dbReference>
<dbReference type="RefSeq" id="WP_060192449.1">
    <property type="nucleotide sequence ID" value="NZ_LPHD01000049.1"/>
</dbReference>
<dbReference type="InterPro" id="IPR005502">
    <property type="entry name" value="Ribosyl_crysJ1"/>
</dbReference>
<evidence type="ECO:0000313" key="2">
    <source>
        <dbReference type="EMBL" id="KWA84051.1"/>
    </source>
</evidence>
<feature type="binding site" evidence="1">
    <location>
        <position position="34"/>
    </location>
    <ligand>
        <name>Mg(2+)</name>
        <dbReference type="ChEBI" id="CHEBI:18420"/>
        <label>1</label>
    </ligand>
</feature>
<evidence type="ECO:0000313" key="3">
    <source>
        <dbReference type="Proteomes" id="UP000060630"/>
    </source>
</evidence>
<protein>
    <recommendedName>
        <fullName evidence="4">ADP-ribosylglycohydrolase</fullName>
    </recommendedName>
</protein>
<feature type="binding site" evidence="1">
    <location>
        <position position="210"/>
    </location>
    <ligand>
        <name>Mg(2+)</name>
        <dbReference type="ChEBI" id="CHEBI:18420"/>
        <label>1</label>
    </ligand>
</feature>
<comment type="caution">
    <text evidence="2">The sequence shown here is derived from an EMBL/GenBank/DDBJ whole genome shotgun (WGS) entry which is preliminary data.</text>
</comment>
<dbReference type="InterPro" id="IPR050792">
    <property type="entry name" value="ADP-ribosylglycohydrolase"/>
</dbReference>
<sequence length="290" mass="30524">MLGAIAGDICGCPWEGGQCAPAEFELFANGASITDDTVCTVAIADALLAGGSEASVVAALRTWCKRYPGLGYGSAFNHWVYSRQGPYGSYGNGGAMRVSPCGWLADTLEQAEALAELTAGVTHNHPEGMRGARAVACAVWLARQNADGAFLRTTLAARYGYRLDESLKALIDKSVYTTEAEFTVPIALMCATNATSWKHAIELSALIGGDTDTIACMAGAIAEARFGLPGEVVDGVQSHLTDDMKQVVGAFYTRIGRSPMAEPLAVAPESPPTQPGFIGRKLARLLEMLN</sequence>
<keyword evidence="1" id="KW-0479">Metal-binding</keyword>
<dbReference type="Gene3D" id="1.10.4080.10">
    <property type="entry name" value="ADP-ribosylation/Crystallin J1"/>
    <property type="match status" value="1"/>
</dbReference>
<evidence type="ECO:0000256" key="1">
    <source>
        <dbReference type="PIRSR" id="PIRSR605502-1"/>
    </source>
</evidence>
<comment type="cofactor">
    <cofactor evidence="1">
        <name>Mg(2+)</name>
        <dbReference type="ChEBI" id="CHEBI:18420"/>
    </cofactor>
    <text evidence="1">Binds 2 magnesium ions per subunit.</text>
</comment>
<proteinExistence type="predicted"/>
<feature type="binding site" evidence="1">
    <location>
        <position position="212"/>
    </location>
    <ligand>
        <name>Mg(2+)</name>
        <dbReference type="ChEBI" id="CHEBI:18420"/>
        <label>1</label>
    </ligand>
</feature>
<feature type="binding site" evidence="1">
    <location>
        <position position="213"/>
    </location>
    <ligand>
        <name>Mg(2+)</name>
        <dbReference type="ChEBI" id="CHEBI:18420"/>
        <label>1</label>
    </ligand>
</feature>
<dbReference type="InterPro" id="IPR036705">
    <property type="entry name" value="Ribosyl_crysJ1_sf"/>
</dbReference>
<feature type="binding site" evidence="1">
    <location>
        <position position="35"/>
    </location>
    <ligand>
        <name>Mg(2+)</name>
        <dbReference type="ChEBI" id="CHEBI:18420"/>
        <label>1</label>
    </ligand>
</feature>
<dbReference type="Pfam" id="PF03747">
    <property type="entry name" value="ADP_ribosyl_GH"/>
    <property type="match status" value="1"/>
</dbReference>
<organism evidence="2 3">
    <name type="scientific">Burkholderia ubonensis</name>
    <dbReference type="NCBI Taxonomy" id="101571"/>
    <lineage>
        <taxon>Bacteria</taxon>
        <taxon>Pseudomonadati</taxon>
        <taxon>Pseudomonadota</taxon>
        <taxon>Betaproteobacteria</taxon>
        <taxon>Burkholderiales</taxon>
        <taxon>Burkholderiaceae</taxon>
        <taxon>Burkholderia</taxon>
        <taxon>Burkholderia cepacia complex</taxon>
    </lineage>
</organism>
<reference evidence="2 3" key="1">
    <citation type="submission" date="2015-11" db="EMBL/GenBank/DDBJ databases">
        <title>Expanding the genomic diversity of Burkholderia species for the development of highly accurate diagnostics.</title>
        <authorList>
            <person name="Sahl J."/>
            <person name="Keim P."/>
            <person name="Wagner D."/>
        </authorList>
    </citation>
    <scope>NUCLEOTIDE SEQUENCE [LARGE SCALE GENOMIC DNA]</scope>
    <source>
        <strain evidence="2 3">MSMB2087WGS</strain>
    </source>
</reference>
<evidence type="ECO:0008006" key="4">
    <source>
        <dbReference type="Google" id="ProtNLM"/>
    </source>
</evidence>
<dbReference type="PANTHER" id="PTHR16222">
    <property type="entry name" value="ADP-RIBOSYLGLYCOHYDROLASE"/>
    <property type="match status" value="1"/>
</dbReference>
<accession>A0A106QBY2</accession>